<sequence length="36" mass="3906">MNIFPTAVMNGNDMDCHEKFCDSFFLCTGDDSGADG</sequence>
<comment type="caution">
    <text evidence="1">The sequence shown here is derived from an EMBL/GenBank/DDBJ whole genome shotgun (WGS) entry which is preliminary data.</text>
</comment>
<evidence type="ECO:0000313" key="2">
    <source>
        <dbReference type="Proteomes" id="UP000006002"/>
    </source>
</evidence>
<evidence type="ECO:0000313" key="1">
    <source>
        <dbReference type="EMBL" id="EDM85721.1"/>
    </source>
</evidence>
<dbReference type="EMBL" id="AAVO02000024">
    <property type="protein sequence ID" value="EDM85721.1"/>
    <property type="molecule type" value="Genomic_DNA"/>
</dbReference>
<dbReference type="AlphaFoldDB" id="A5ZX81"/>
<dbReference type="HOGENOM" id="CLU_3354875_0_0_9"/>
<protein>
    <submittedName>
        <fullName evidence="1">Uncharacterized protein</fullName>
    </submittedName>
</protein>
<proteinExistence type="predicted"/>
<reference evidence="1 2" key="1">
    <citation type="submission" date="2007-03" db="EMBL/GenBank/DDBJ databases">
        <authorList>
            <person name="Fulton L."/>
            <person name="Clifton S."/>
            <person name="Fulton B."/>
            <person name="Xu J."/>
            <person name="Minx P."/>
            <person name="Pepin K.H."/>
            <person name="Johnson M."/>
            <person name="Thiruvilangam P."/>
            <person name="Bhonagiri V."/>
            <person name="Nash W.E."/>
            <person name="Mardis E.R."/>
            <person name="Wilson R.K."/>
        </authorList>
    </citation>
    <scope>NUCLEOTIDE SEQUENCE [LARGE SCALE GENOMIC DNA]</scope>
    <source>
        <strain evidence="1 2">ATCC 29174</strain>
    </source>
</reference>
<accession>A5ZX81</accession>
<gene>
    <name evidence="1" type="ORF">RUMOBE_03633</name>
</gene>
<organism evidence="1 2">
    <name type="scientific">Blautia obeum ATCC 29174</name>
    <dbReference type="NCBI Taxonomy" id="411459"/>
    <lineage>
        <taxon>Bacteria</taxon>
        <taxon>Bacillati</taxon>
        <taxon>Bacillota</taxon>
        <taxon>Clostridia</taxon>
        <taxon>Lachnospirales</taxon>
        <taxon>Lachnospiraceae</taxon>
        <taxon>Blautia</taxon>
    </lineage>
</organism>
<dbReference type="Proteomes" id="UP000006002">
    <property type="component" value="Unassembled WGS sequence"/>
</dbReference>
<reference evidence="1 2" key="2">
    <citation type="submission" date="2007-04" db="EMBL/GenBank/DDBJ databases">
        <title>Draft genome sequence of Ruminococcus obeum (ATCC 29174).</title>
        <authorList>
            <person name="Sudarsanam P."/>
            <person name="Ley R."/>
            <person name="Guruge J."/>
            <person name="Turnbaugh P.J."/>
            <person name="Mahowald M."/>
            <person name="Liep D."/>
            <person name="Gordon J."/>
        </authorList>
    </citation>
    <scope>NUCLEOTIDE SEQUENCE [LARGE SCALE GENOMIC DNA]</scope>
    <source>
        <strain evidence="1 2">ATCC 29174</strain>
    </source>
</reference>
<name>A5ZX81_9FIRM</name>